<dbReference type="EMBL" id="GBRH01163244">
    <property type="protein sequence ID" value="JAE34652.1"/>
    <property type="molecule type" value="Transcribed_RNA"/>
</dbReference>
<reference evidence="1" key="2">
    <citation type="journal article" date="2015" name="Data Brief">
        <title>Shoot transcriptome of the giant reed, Arundo donax.</title>
        <authorList>
            <person name="Barrero R.A."/>
            <person name="Guerrero F.D."/>
            <person name="Moolhuijzen P."/>
            <person name="Goolsby J.A."/>
            <person name="Tidwell J."/>
            <person name="Bellgard S.E."/>
            <person name="Bellgard M.I."/>
        </authorList>
    </citation>
    <scope>NUCLEOTIDE SEQUENCE</scope>
    <source>
        <tissue evidence="1">Shoot tissue taken approximately 20 cm above the soil surface</tissue>
    </source>
</reference>
<accession>A0A0A9HD51</accession>
<proteinExistence type="predicted"/>
<dbReference type="AlphaFoldDB" id="A0A0A9HD51"/>
<reference evidence="1" key="1">
    <citation type="submission" date="2014-09" db="EMBL/GenBank/DDBJ databases">
        <authorList>
            <person name="Magalhaes I.L.F."/>
            <person name="Oliveira U."/>
            <person name="Santos F.R."/>
            <person name="Vidigal T.H.D.A."/>
            <person name="Brescovit A.D."/>
            <person name="Santos A.J."/>
        </authorList>
    </citation>
    <scope>NUCLEOTIDE SEQUENCE</scope>
    <source>
        <tissue evidence="1">Shoot tissue taken approximately 20 cm above the soil surface</tissue>
    </source>
</reference>
<organism evidence="1">
    <name type="scientific">Arundo donax</name>
    <name type="common">Giant reed</name>
    <name type="synonym">Donax arundinaceus</name>
    <dbReference type="NCBI Taxonomy" id="35708"/>
    <lineage>
        <taxon>Eukaryota</taxon>
        <taxon>Viridiplantae</taxon>
        <taxon>Streptophyta</taxon>
        <taxon>Embryophyta</taxon>
        <taxon>Tracheophyta</taxon>
        <taxon>Spermatophyta</taxon>
        <taxon>Magnoliopsida</taxon>
        <taxon>Liliopsida</taxon>
        <taxon>Poales</taxon>
        <taxon>Poaceae</taxon>
        <taxon>PACMAD clade</taxon>
        <taxon>Arundinoideae</taxon>
        <taxon>Arundineae</taxon>
        <taxon>Arundo</taxon>
    </lineage>
</organism>
<sequence>MCTTDRSIPIPTLYSFFRPAPPVKLLSVCF</sequence>
<protein>
    <submittedName>
        <fullName evidence="1">Uncharacterized protein</fullName>
    </submittedName>
</protein>
<evidence type="ECO:0000313" key="1">
    <source>
        <dbReference type="EMBL" id="JAE34652.1"/>
    </source>
</evidence>
<name>A0A0A9HD51_ARUDO</name>